<feature type="compositionally biased region" description="Polar residues" evidence="1">
    <location>
        <begin position="16"/>
        <end position="35"/>
    </location>
</feature>
<feature type="non-terminal residue" evidence="2">
    <location>
        <position position="1"/>
    </location>
</feature>
<dbReference type="EMBL" id="CAJOBP010080654">
    <property type="protein sequence ID" value="CAF4913708.1"/>
    <property type="molecule type" value="Genomic_DNA"/>
</dbReference>
<protein>
    <submittedName>
        <fullName evidence="2">Uncharacterized protein</fullName>
    </submittedName>
</protein>
<sequence length="45" mass="4761">AAKATITKPAANNSLITTTTTSNQPKFTIPTSQVSRPIDQSVECK</sequence>
<evidence type="ECO:0000256" key="1">
    <source>
        <dbReference type="SAM" id="MobiDB-lite"/>
    </source>
</evidence>
<dbReference type="Proteomes" id="UP000663873">
    <property type="component" value="Unassembled WGS sequence"/>
</dbReference>
<gene>
    <name evidence="2" type="ORF">UJA718_LOCUS46090</name>
</gene>
<evidence type="ECO:0000313" key="3">
    <source>
        <dbReference type="Proteomes" id="UP000663873"/>
    </source>
</evidence>
<feature type="region of interest" description="Disordered" evidence="1">
    <location>
        <begin position="16"/>
        <end position="45"/>
    </location>
</feature>
<organism evidence="2 3">
    <name type="scientific">Rotaria socialis</name>
    <dbReference type="NCBI Taxonomy" id="392032"/>
    <lineage>
        <taxon>Eukaryota</taxon>
        <taxon>Metazoa</taxon>
        <taxon>Spiralia</taxon>
        <taxon>Gnathifera</taxon>
        <taxon>Rotifera</taxon>
        <taxon>Eurotatoria</taxon>
        <taxon>Bdelloidea</taxon>
        <taxon>Philodinida</taxon>
        <taxon>Philodinidae</taxon>
        <taxon>Rotaria</taxon>
    </lineage>
</organism>
<evidence type="ECO:0000313" key="2">
    <source>
        <dbReference type="EMBL" id="CAF4913708.1"/>
    </source>
</evidence>
<proteinExistence type="predicted"/>
<accession>A0A821VV53</accession>
<name>A0A821VV53_9BILA</name>
<dbReference type="AlphaFoldDB" id="A0A821VV53"/>
<comment type="caution">
    <text evidence="2">The sequence shown here is derived from an EMBL/GenBank/DDBJ whole genome shotgun (WGS) entry which is preliminary data.</text>
</comment>
<reference evidence="2" key="1">
    <citation type="submission" date="2021-02" db="EMBL/GenBank/DDBJ databases">
        <authorList>
            <person name="Nowell W R."/>
        </authorList>
    </citation>
    <scope>NUCLEOTIDE SEQUENCE</scope>
</reference>
<keyword evidence="3" id="KW-1185">Reference proteome</keyword>